<protein>
    <submittedName>
        <fullName evidence="1">Osiris 9</fullName>
    </submittedName>
</protein>
<sequence>MFIVKLVCLASLKAVLSKAIALFCKRISTSS</sequence>
<dbReference type="EMBL" id="AGBW02009210">
    <property type="protein sequence ID" value="OWR51342.1"/>
    <property type="molecule type" value="Genomic_DNA"/>
</dbReference>
<keyword evidence="2" id="KW-1185">Reference proteome</keyword>
<gene>
    <name evidence="1" type="ORF">KGM_200237A</name>
</gene>
<dbReference type="AlphaFoldDB" id="A0A212FC81"/>
<proteinExistence type="predicted"/>
<comment type="caution">
    <text evidence="1">The sequence shown here is derived from an EMBL/GenBank/DDBJ whole genome shotgun (WGS) entry which is preliminary data.</text>
</comment>
<dbReference type="KEGG" id="dpl:KGM_200237A"/>
<reference evidence="1 2" key="1">
    <citation type="journal article" date="2011" name="Cell">
        <title>The monarch butterfly genome yields insights into long-distance migration.</title>
        <authorList>
            <person name="Zhan S."/>
            <person name="Merlin C."/>
            <person name="Boore J.L."/>
            <person name="Reppert S.M."/>
        </authorList>
    </citation>
    <scope>NUCLEOTIDE SEQUENCE [LARGE SCALE GENOMIC DNA]</scope>
    <source>
        <strain evidence="1">F-2</strain>
    </source>
</reference>
<name>A0A212FC81_DANPL</name>
<evidence type="ECO:0000313" key="1">
    <source>
        <dbReference type="EMBL" id="OWR51342.1"/>
    </source>
</evidence>
<accession>A0A212FC81</accession>
<evidence type="ECO:0000313" key="2">
    <source>
        <dbReference type="Proteomes" id="UP000007151"/>
    </source>
</evidence>
<dbReference type="Proteomes" id="UP000007151">
    <property type="component" value="Unassembled WGS sequence"/>
</dbReference>
<organism evidence="1 2">
    <name type="scientific">Danaus plexippus plexippus</name>
    <dbReference type="NCBI Taxonomy" id="278856"/>
    <lineage>
        <taxon>Eukaryota</taxon>
        <taxon>Metazoa</taxon>
        <taxon>Ecdysozoa</taxon>
        <taxon>Arthropoda</taxon>
        <taxon>Hexapoda</taxon>
        <taxon>Insecta</taxon>
        <taxon>Pterygota</taxon>
        <taxon>Neoptera</taxon>
        <taxon>Endopterygota</taxon>
        <taxon>Lepidoptera</taxon>
        <taxon>Glossata</taxon>
        <taxon>Ditrysia</taxon>
        <taxon>Papilionoidea</taxon>
        <taxon>Nymphalidae</taxon>
        <taxon>Danainae</taxon>
        <taxon>Danaini</taxon>
        <taxon>Danaina</taxon>
        <taxon>Danaus</taxon>
        <taxon>Danaus</taxon>
    </lineage>
</organism>
<feature type="non-terminal residue" evidence="1">
    <location>
        <position position="31"/>
    </location>
</feature>
<dbReference type="InParanoid" id="A0A212FC81"/>